<evidence type="ECO:0000259" key="11">
    <source>
        <dbReference type="Pfam" id="PF10497"/>
    </source>
</evidence>
<dbReference type="PANTHER" id="PTHR31169">
    <property type="entry name" value="OS05G0300700 PROTEIN"/>
    <property type="match status" value="1"/>
</dbReference>
<keyword evidence="7" id="KW-0805">Transcription regulation</keyword>
<evidence type="ECO:0000256" key="5">
    <source>
        <dbReference type="ARBA" id="ARBA00022553"/>
    </source>
</evidence>
<feature type="compositionally biased region" description="Basic residues" evidence="10">
    <location>
        <begin position="45"/>
        <end position="58"/>
    </location>
</feature>
<evidence type="ECO:0000256" key="2">
    <source>
        <dbReference type="ARBA" id="ARBA00004496"/>
    </source>
</evidence>
<keyword evidence="6" id="KW-0832">Ubl conjugation</keyword>
<dbReference type="InterPro" id="IPR018866">
    <property type="entry name" value="Znf-4CXXC_R1"/>
</dbReference>
<evidence type="ECO:0000256" key="4">
    <source>
        <dbReference type="ARBA" id="ARBA00022499"/>
    </source>
</evidence>
<keyword evidence="8" id="KW-0804">Transcription</keyword>
<evidence type="ECO:0000256" key="7">
    <source>
        <dbReference type="ARBA" id="ARBA00023015"/>
    </source>
</evidence>
<dbReference type="PANTHER" id="PTHR31169:SF8">
    <property type="entry name" value="ZINC-FINGER DOMAIN OF MONOAMINE-OXIDASE A REPRESSOR R1 PROTEIN"/>
    <property type="match status" value="1"/>
</dbReference>
<evidence type="ECO:0000256" key="6">
    <source>
        <dbReference type="ARBA" id="ARBA00022843"/>
    </source>
</evidence>
<keyword evidence="9" id="KW-0539">Nucleus</keyword>
<dbReference type="InterPro" id="IPR040221">
    <property type="entry name" value="CDCA7/CDA7L"/>
</dbReference>
<keyword evidence="3" id="KW-0963">Cytoplasm</keyword>
<keyword evidence="4" id="KW-1017">Isopeptide bond</keyword>
<name>A0ABQ8SW92_PERAM</name>
<comment type="subcellular location">
    <subcellularLocation>
        <location evidence="2">Cytoplasm</location>
    </subcellularLocation>
    <subcellularLocation>
        <location evidence="1">Nucleus</location>
    </subcellularLocation>
</comment>
<evidence type="ECO:0000256" key="10">
    <source>
        <dbReference type="SAM" id="MobiDB-lite"/>
    </source>
</evidence>
<evidence type="ECO:0000256" key="9">
    <source>
        <dbReference type="ARBA" id="ARBA00023242"/>
    </source>
</evidence>
<protein>
    <recommendedName>
        <fullName evidence="11">Zinc-finger domain-containing protein</fullName>
    </recommendedName>
</protein>
<reference evidence="12 13" key="1">
    <citation type="journal article" date="2022" name="Allergy">
        <title>Genome assembly and annotation of Periplaneta americana reveal a comprehensive cockroach allergen profile.</title>
        <authorList>
            <person name="Wang L."/>
            <person name="Xiong Q."/>
            <person name="Saelim N."/>
            <person name="Wang L."/>
            <person name="Nong W."/>
            <person name="Wan A.T."/>
            <person name="Shi M."/>
            <person name="Liu X."/>
            <person name="Cao Q."/>
            <person name="Hui J.H.L."/>
            <person name="Sookrung N."/>
            <person name="Leung T.F."/>
            <person name="Tungtrongchitr A."/>
            <person name="Tsui S.K.W."/>
        </authorList>
    </citation>
    <scope>NUCLEOTIDE SEQUENCE [LARGE SCALE GENOMIC DNA]</scope>
    <source>
        <strain evidence="12">PWHHKU_190912</strain>
    </source>
</reference>
<feature type="region of interest" description="Disordered" evidence="10">
    <location>
        <begin position="15"/>
        <end position="87"/>
    </location>
</feature>
<evidence type="ECO:0000313" key="13">
    <source>
        <dbReference type="Proteomes" id="UP001148838"/>
    </source>
</evidence>
<evidence type="ECO:0000256" key="3">
    <source>
        <dbReference type="ARBA" id="ARBA00022490"/>
    </source>
</evidence>
<sequence length="271" mass="31344">FSTLFKELRDLSEPIKKSLESSNTKSAQRHSASKQRSSYSPLPLNRRRRSVRIRRSTRLKQEDDADYRCDSEDESEDDSDYDYDDENYDPKNRLVVCFPSQVKYRVDVNRNEVIDVWEGEEDEDLDKEHSQERRVVKRVTDMAIVLPPEEITEEHLRNVAQKTGGKTYSSERGTCCHQCRQKTLDTKTMCRSGNCIGVRGQFCGPCLKNRYGESAEKALKDPDWACPPCRGLCNCSICRTRKGKKPTGILVPFVKSEGYDNVKEYLQFEED</sequence>
<organism evidence="12 13">
    <name type="scientific">Periplaneta americana</name>
    <name type="common">American cockroach</name>
    <name type="synonym">Blatta americana</name>
    <dbReference type="NCBI Taxonomy" id="6978"/>
    <lineage>
        <taxon>Eukaryota</taxon>
        <taxon>Metazoa</taxon>
        <taxon>Ecdysozoa</taxon>
        <taxon>Arthropoda</taxon>
        <taxon>Hexapoda</taxon>
        <taxon>Insecta</taxon>
        <taxon>Pterygota</taxon>
        <taxon>Neoptera</taxon>
        <taxon>Polyneoptera</taxon>
        <taxon>Dictyoptera</taxon>
        <taxon>Blattodea</taxon>
        <taxon>Blattoidea</taxon>
        <taxon>Blattidae</taxon>
        <taxon>Blattinae</taxon>
        <taxon>Periplaneta</taxon>
    </lineage>
</organism>
<feature type="non-terminal residue" evidence="12">
    <location>
        <position position="1"/>
    </location>
</feature>
<accession>A0ABQ8SW92</accession>
<evidence type="ECO:0000256" key="8">
    <source>
        <dbReference type="ARBA" id="ARBA00023163"/>
    </source>
</evidence>
<feature type="compositionally biased region" description="Acidic residues" evidence="10">
    <location>
        <begin position="71"/>
        <end position="87"/>
    </location>
</feature>
<feature type="compositionally biased region" description="Basic and acidic residues" evidence="10">
    <location>
        <begin position="59"/>
        <end position="70"/>
    </location>
</feature>
<dbReference type="Pfam" id="PF10497">
    <property type="entry name" value="zf-4CXXC_R1"/>
    <property type="match status" value="1"/>
</dbReference>
<gene>
    <name evidence="12" type="ORF">ANN_14406</name>
</gene>
<evidence type="ECO:0000313" key="12">
    <source>
        <dbReference type="EMBL" id="KAJ4438461.1"/>
    </source>
</evidence>
<evidence type="ECO:0000256" key="1">
    <source>
        <dbReference type="ARBA" id="ARBA00004123"/>
    </source>
</evidence>
<keyword evidence="13" id="KW-1185">Reference proteome</keyword>
<dbReference type="EMBL" id="JAJSOF020000019">
    <property type="protein sequence ID" value="KAJ4438461.1"/>
    <property type="molecule type" value="Genomic_DNA"/>
</dbReference>
<comment type="caution">
    <text evidence="12">The sequence shown here is derived from an EMBL/GenBank/DDBJ whole genome shotgun (WGS) entry which is preliminary data.</text>
</comment>
<keyword evidence="5" id="KW-0597">Phosphoprotein</keyword>
<feature type="domain" description="Zinc-finger" evidence="11">
    <location>
        <begin position="168"/>
        <end position="266"/>
    </location>
</feature>
<proteinExistence type="predicted"/>
<dbReference type="Proteomes" id="UP001148838">
    <property type="component" value="Unassembled WGS sequence"/>
</dbReference>